<evidence type="ECO:0000259" key="6">
    <source>
        <dbReference type="PROSITE" id="PS51032"/>
    </source>
</evidence>
<dbReference type="InterPro" id="IPR001471">
    <property type="entry name" value="AP2/ERF_dom"/>
</dbReference>
<dbReference type="Gene3D" id="3.30.730.10">
    <property type="entry name" value="AP2/ERF domain"/>
    <property type="match status" value="1"/>
</dbReference>
<organism evidence="7 8">
    <name type="scientific">Chloropicon primus</name>
    <dbReference type="NCBI Taxonomy" id="1764295"/>
    <lineage>
        <taxon>Eukaryota</taxon>
        <taxon>Viridiplantae</taxon>
        <taxon>Chlorophyta</taxon>
        <taxon>Chloropicophyceae</taxon>
        <taxon>Chloropicales</taxon>
        <taxon>Chloropicaceae</taxon>
        <taxon>Chloropicon</taxon>
    </lineage>
</organism>
<dbReference type="OrthoDB" id="1849108at2759"/>
<evidence type="ECO:0000256" key="5">
    <source>
        <dbReference type="ARBA" id="ARBA00023242"/>
    </source>
</evidence>
<dbReference type="AlphaFoldDB" id="A0A5B8MND7"/>
<accession>A0A5B8MND7</accession>
<evidence type="ECO:0000313" key="8">
    <source>
        <dbReference type="Proteomes" id="UP000316726"/>
    </source>
</evidence>
<dbReference type="GO" id="GO:0003700">
    <property type="term" value="F:DNA-binding transcription factor activity"/>
    <property type="evidence" value="ECO:0007669"/>
    <property type="project" value="InterPro"/>
</dbReference>
<comment type="subcellular location">
    <subcellularLocation>
        <location evidence="1">Nucleus</location>
    </subcellularLocation>
</comment>
<name>A0A5B8MND7_9CHLO</name>
<dbReference type="InterPro" id="IPR036955">
    <property type="entry name" value="AP2/ERF_dom_sf"/>
</dbReference>
<dbReference type="GO" id="GO:0003677">
    <property type="term" value="F:DNA binding"/>
    <property type="evidence" value="ECO:0007669"/>
    <property type="project" value="UniProtKB-KW"/>
</dbReference>
<dbReference type="InterPro" id="IPR016177">
    <property type="entry name" value="DNA-bd_dom_sf"/>
</dbReference>
<dbReference type="SUPFAM" id="SSF54171">
    <property type="entry name" value="DNA-binding domain"/>
    <property type="match status" value="1"/>
</dbReference>
<dbReference type="Proteomes" id="UP000316726">
    <property type="component" value="Chromosome 6"/>
</dbReference>
<protein>
    <recommendedName>
        <fullName evidence="6">AP2/ERF domain-containing protein</fullName>
    </recommendedName>
</protein>
<evidence type="ECO:0000256" key="1">
    <source>
        <dbReference type="ARBA" id="ARBA00004123"/>
    </source>
</evidence>
<keyword evidence="8" id="KW-1185">Reference proteome</keyword>
<keyword evidence="2" id="KW-0805">Transcription regulation</keyword>
<dbReference type="SMART" id="SM00380">
    <property type="entry name" value="AP2"/>
    <property type="match status" value="1"/>
</dbReference>
<sequence length="226" mass="25190">MDLSNVSNFASKDDFFTFLLESDTFDPGLVHGEGVAMDFDSCLARSNGENFESVWSGATQAGPDHVYAPPLPLAGYGPPPELPPPPPPVATTGFQGRGNVQVLPCYESTEYRGATYYPWTGLWESELSWSFGFGVEQQTERLYLGTYSSELAAAKARDVGLLFLIDFEEFKGRYALGTSDLQLNFPRASYTHILKRWRMDEFLGGGEDYYCGVVTTLRRKLMEDIK</sequence>
<dbReference type="EMBL" id="CP031039">
    <property type="protein sequence ID" value="QDZ21999.1"/>
    <property type="molecule type" value="Genomic_DNA"/>
</dbReference>
<dbReference type="GO" id="GO:0005634">
    <property type="term" value="C:nucleus"/>
    <property type="evidence" value="ECO:0007669"/>
    <property type="project" value="UniProtKB-SubCell"/>
</dbReference>
<evidence type="ECO:0000256" key="2">
    <source>
        <dbReference type="ARBA" id="ARBA00023015"/>
    </source>
</evidence>
<evidence type="ECO:0000313" key="7">
    <source>
        <dbReference type="EMBL" id="QDZ21999.1"/>
    </source>
</evidence>
<feature type="domain" description="AP2/ERF" evidence="6">
    <location>
        <begin position="110"/>
        <end position="186"/>
    </location>
</feature>
<reference evidence="7 8" key="1">
    <citation type="submission" date="2018-07" db="EMBL/GenBank/DDBJ databases">
        <title>The complete nuclear genome of the prasinophyte Chloropicon primus (CCMP1205).</title>
        <authorList>
            <person name="Pombert J.-F."/>
            <person name="Otis C."/>
            <person name="Turmel M."/>
            <person name="Lemieux C."/>
        </authorList>
    </citation>
    <scope>NUCLEOTIDE SEQUENCE [LARGE SCALE GENOMIC DNA]</scope>
    <source>
        <strain evidence="7 8">CCMP1205</strain>
    </source>
</reference>
<gene>
    <name evidence="7" type="ORF">A3770_06p45170</name>
</gene>
<proteinExistence type="predicted"/>
<evidence type="ECO:0000256" key="4">
    <source>
        <dbReference type="ARBA" id="ARBA00023163"/>
    </source>
</evidence>
<keyword evidence="5" id="KW-0539">Nucleus</keyword>
<keyword evidence="4" id="KW-0804">Transcription</keyword>
<dbReference type="PROSITE" id="PS51032">
    <property type="entry name" value="AP2_ERF"/>
    <property type="match status" value="1"/>
</dbReference>
<keyword evidence="3" id="KW-0238">DNA-binding</keyword>
<evidence type="ECO:0000256" key="3">
    <source>
        <dbReference type="ARBA" id="ARBA00023125"/>
    </source>
</evidence>